<keyword evidence="1" id="KW-0285">Flavoprotein</keyword>
<dbReference type="KEGG" id="aae:aq_159"/>
<dbReference type="PANTHER" id="PTHR32332">
    <property type="entry name" value="2-NITROPROPANE DIOXYGENASE"/>
    <property type="match status" value="1"/>
</dbReference>
<name>O66549_AQUAE</name>
<dbReference type="GO" id="GO:0018580">
    <property type="term" value="F:nitronate monooxygenase activity"/>
    <property type="evidence" value="ECO:0007669"/>
    <property type="project" value="InterPro"/>
</dbReference>
<dbReference type="STRING" id="224324.aq_159"/>
<dbReference type="eggNOG" id="COG2070">
    <property type="taxonomic scope" value="Bacteria"/>
</dbReference>
<dbReference type="Gene3D" id="3.20.20.70">
    <property type="entry name" value="Aldolase class I"/>
    <property type="match status" value="1"/>
</dbReference>
<protein>
    <submittedName>
        <fullName evidence="4">Uncharacterized protein</fullName>
    </submittedName>
</protein>
<dbReference type="EnsemblBacteria" id="AAC06513">
    <property type="protein sequence ID" value="AAC06513"/>
    <property type="gene ID" value="aq_159"/>
</dbReference>
<organism evidence="4 5">
    <name type="scientific">Aquifex aeolicus (strain VF5)</name>
    <dbReference type="NCBI Taxonomy" id="224324"/>
    <lineage>
        <taxon>Bacteria</taxon>
        <taxon>Pseudomonadati</taxon>
        <taxon>Aquificota</taxon>
        <taxon>Aquificia</taxon>
        <taxon>Aquificales</taxon>
        <taxon>Aquificaceae</taxon>
        <taxon>Aquifex</taxon>
    </lineage>
</organism>
<reference evidence="4 5" key="1">
    <citation type="journal article" date="1998" name="Nature">
        <title>The complete genome of the hyperthermophilic bacterium Aquifex aeolicus.</title>
        <authorList>
            <person name="Deckert G."/>
            <person name="Warren P.V."/>
            <person name="Gaasterland T."/>
            <person name="Young W.G."/>
            <person name="Lenox A.L."/>
            <person name="Graham D.E."/>
            <person name="Overbeek R."/>
            <person name="Snead M.A."/>
            <person name="Keller M."/>
            <person name="Aujay M."/>
            <person name="Huber R."/>
            <person name="Feldman R.A."/>
            <person name="Short J.M."/>
            <person name="Olson G.J."/>
            <person name="Swanson R.V."/>
        </authorList>
    </citation>
    <scope>NUCLEOTIDE SEQUENCE [LARGE SCALE GENOMIC DNA]</scope>
    <source>
        <strain evidence="4 5">VF5</strain>
    </source>
</reference>
<evidence type="ECO:0000256" key="3">
    <source>
        <dbReference type="ARBA" id="ARBA00023002"/>
    </source>
</evidence>
<sequence>MLEEAKKWGDIPVIVAGGVWSYYDIKKFIDMGASGVQMATRFIATHECDAPQIYKELVTNLNKEDIMLFKSPVGYPLRVIKTPFIERLLSGYNGWKGCVSHCVVPCNKGEEAKKVGFCIADRLGLAWLGDYEEGIFISGANGHWLKYQGIIHVKELLDILTGKKNDPTLERIEEEQKGTVKV</sequence>
<evidence type="ECO:0000256" key="1">
    <source>
        <dbReference type="ARBA" id="ARBA00022630"/>
    </source>
</evidence>
<keyword evidence="3" id="KW-0560">Oxidoreductase</keyword>
<dbReference type="EMBL" id="AE000657">
    <property type="protein sequence ID" value="AAC06513.1"/>
    <property type="molecule type" value="Genomic_DNA"/>
</dbReference>
<dbReference type="InterPro" id="IPR013785">
    <property type="entry name" value="Aldolase_TIM"/>
</dbReference>
<dbReference type="Pfam" id="PF03060">
    <property type="entry name" value="NMO"/>
    <property type="match status" value="1"/>
</dbReference>
<dbReference type="PANTHER" id="PTHR32332:SF18">
    <property type="entry name" value="2-NITROPROPANE DIOXYGENASE"/>
    <property type="match status" value="1"/>
</dbReference>
<dbReference type="HOGENOM" id="CLU_1479181_0_0_0"/>
<evidence type="ECO:0000256" key="2">
    <source>
        <dbReference type="ARBA" id="ARBA00022643"/>
    </source>
</evidence>
<accession>O66549</accession>
<dbReference type="Proteomes" id="UP000000798">
    <property type="component" value="Chromosome"/>
</dbReference>
<keyword evidence="5" id="KW-1185">Reference proteome</keyword>
<dbReference type="AlphaFoldDB" id="O66549"/>
<gene>
    <name evidence="4" type="ordered locus">aq_159</name>
</gene>
<dbReference type="PIR" id="B70315">
    <property type="entry name" value="B70315"/>
</dbReference>
<evidence type="ECO:0000313" key="4">
    <source>
        <dbReference type="EMBL" id="AAC06513.1"/>
    </source>
</evidence>
<evidence type="ECO:0000313" key="5">
    <source>
        <dbReference type="Proteomes" id="UP000000798"/>
    </source>
</evidence>
<proteinExistence type="predicted"/>
<dbReference type="CDD" id="cd04730">
    <property type="entry name" value="NPD_like"/>
    <property type="match status" value="1"/>
</dbReference>
<dbReference type="SUPFAM" id="SSF51412">
    <property type="entry name" value="Inosine monophosphate dehydrogenase (IMPDH)"/>
    <property type="match status" value="1"/>
</dbReference>
<keyword evidence="2" id="KW-0288">FMN</keyword>
<dbReference type="InterPro" id="IPR004136">
    <property type="entry name" value="NMO"/>
</dbReference>
<dbReference type="InParanoid" id="O66549"/>